<evidence type="ECO:0000256" key="2">
    <source>
        <dbReference type="ARBA" id="ARBA00022670"/>
    </source>
</evidence>
<comment type="caution">
    <text evidence="7">The sequence shown here is derived from an EMBL/GenBank/DDBJ whole genome shotgun (WGS) entry which is preliminary data.</text>
</comment>
<dbReference type="PROSITE" id="PS51892">
    <property type="entry name" value="SUBTILASE"/>
    <property type="match status" value="1"/>
</dbReference>
<organism evidence="7 8">
    <name type="scientific">Muricomes intestini</name>
    <dbReference type="NCBI Taxonomy" id="1796634"/>
    <lineage>
        <taxon>Bacteria</taxon>
        <taxon>Bacillati</taxon>
        <taxon>Bacillota</taxon>
        <taxon>Clostridia</taxon>
        <taxon>Lachnospirales</taxon>
        <taxon>Lachnospiraceae</taxon>
        <taxon>Muricomes</taxon>
    </lineage>
</organism>
<accession>A0A4V2US66</accession>
<feature type="domain" description="Peptidase S8/S53" evidence="6">
    <location>
        <begin position="100"/>
        <end position="309"/>
    </location>
</feature>
<dbReference type="EMBL" id="SLZZ01000006">
    <property type="protein sequence ID" value="TCS80202.1"/>
    <property type="molecule type" value="Genomic_DNA"/>
</dbReference>
<dbReference type="InterPro" id="IPR050131">
    <property type="entry name" value="Peptidase_S8_subtilisin-like"/>
</dbReference>
<dbReference type="InterPro" id="IPR017310">
    <property type="entry name" value="Pept_S8A_subtilisin_clostridia"/>
</dbReference>
<evidence type="ECO:0000256" key="4">
    <source>
        <dbReference type="ARBA" id="ARBA00022825"/>
    </source>
</evidence>
<keyword evidence="2 5" id="KW-0645">Protease</keyword>
<dbReference type="Proteomes" id="UP000295726">
    <property type="component" value="Unassembled WGS sequence"/>
</dbReference>
<keyword evidence="4 5" id="KW-0720">Serine protease</keyword>
<dbReference type="PRINTS" id="PR00723">
    <property type="entry name" value="SUBTILISIN"/>
</dbReference>
<dbReference type="InterPro" id="IPR023827">
    <property type="entry name" value="Peptidase_S8_Asp-AS"/>
</dbReference>
<dbReference type="CDD" id="cd07478">
    <property type="entry name" value="Peptidases_S8_CspA-like"/>
    <property type="match status" value="1"/>
</dbReference>
<proteinExistence type="inferred from homology"/>
<reference evidence="7 8" key="1">
    <citation type="submission" date="2019-03" db="EMBL/GenBank/DDBJ databases">
        <title>Genomic Encyclopedia of Type Strains, Phase IV (KMG-IV): sequencing the most valuable type-strain genomes for metagenomic binning, comparative biology and taxonomic classification.</title>
        <authorList>
            <person name="Goeker M."/>
        </authorList>
    </citation>
    <scope>NUCLEOTIDE SEQUENCE [LARGE SCALE GENOMIC DNA]</scope>
    <source>
        <strain evidence="7 8">DSM 29489</strain>
    </source>
</reference>
<feature type="active site" description="Charge relay system" evidence="5">
    <location>
        <position position="500"/>
    </location>
</feature>
<dbReference type="AlphaFoldDB" id="A0A4V2US66"/>
<dbReference type="Gene3D" id="2.60.120.1290">
    <property type="match status" value="1"/>
</dbReference>
<keyword evidence="3 5" id="KW-0378">Hydrolase</keyword>
<dbReference type="GO" id="GO:0006508">
    <property type="term" value="P:proteolysis"/>
    <property type="evidence" value="ECO:0007669"/>
    <property type="project" value="UniProtKB-KW"/>
</dbReference>
<feature type="active site" description="Charge relay system" evidence="5">
    <location>
        <position position="177"/>
    </location>
</feature>
<dbReference type="SUPFAM" id="SSF52743">
    <property type="entry name" value="Subtilisin-like"/>
    <property type="match status" value="1"/>
</dbReference>
<keyword evidence="8" id="KW-1185">Reference proteome</keyword>
<comment type="similarity">
    <text evidence="1 5">Belongs to the peptidase S8 family.</text>
</comment>
<dbReference type="InterPro" id="IPR000209">
    <property type="entry name" value="Peptidase_S8/S53_dom"/>
</dbReference>
<dbReference type="PANTHER" id="PTHR43806">
    <property type="entry name" value="PEPTIDASE S8"/>
    <property type="match status" value="1"/>
</dbReference>
<dbReference type="InterPro" id="IPR034045">
    <property type="entry name" value="Pep_S8_CspA-like"/>
</dbReference>
<evidence type="ECO:0000256" key="5">
    <source>
        <dbReference type="PROSITE-ProRule" id="PRU01240"/>
    </source>
</evidence>
<evidence type="ECO:0000313" key="8">
    <source>
        <dbReference type="Proteomes" id="UP000295726"/>
    </source>
</evidence>
<dbReference type="PROSITE" id="PS00137">
    <property type="entry name" value="SUBTILASE_HIS"/>
    <property type="match status" value="1"/>
</dbReference>
<dbReference type="InterPro" id="IPR036852">
    <property type="entry name" value="Peptidase_S8/S53_dom_sf"/>
</dbReference>
<sequence>MEPNICKERILSEDYRDFIISGTRPFPLANIIPDELDLCQQFADFDYRCLYLESVPMGELSVSTFTYNAIPKCFAPLSMDAMNEAGILQIQNYPTLQLRGDNIMIGFLDTGIDYTNPIFLNLDGTTRIAGIWDQTIQTGTPPPDLLYGSEYTSDMINEALGSEDPLSIVPTTDELGHGTFVASLAAGSGNPDEEFLGAAPDSTIAVVKLKQAKQYLRDFYYIPQDTTCFQETDLLLGLKYLNALAERMNMPLVICIAVGTNMGGHVSLLPLTKTLEDYGAEINRIPVIGVGNEADKRHHYSYTIPQGTASNIVEIRVGENVDGFIMELWTDIPNVFSISLVSPSGESTSTIPIQTATTTSFNFIFERTQVTVDYGLIVERSASELIFFRFSDPAPGIWNLIVQPIRTINGLFHIWLPITEFLSGEVYFLNSDPYYTLTVPASARSALVVSYYDGSNGSIALSSGRGYTRDELINPNVAAPGINVKGALPGGTYAVRSGSSISTGITAGAVALLIQWAIYQLGFTGLDAYQVKSLLILGAVRPASMLFPNREWGYGLLNLYNTLEEARNI</sequence>
<feature type="active site" description="Charge relay system" evidence="5">
    <location>
        <position position="109"/>
    </location>
</feature>
<evidence type="ECO:0000259" key="6">
    <source>
        <dbReference type="Pfam" id="PF00082"/>
    </source>
</evidence>
<evidence type="ECO:0000313" key="7">
    <source>
        <dbReference type="EMBL" id="TCS80202.1"/>
    </source>
</evidence>
<dbReference type="PROSITE" id="PS00136">
    <property type="entry name" value="SUBTILASE_ASP"/>
    <property type="match status" value="1"/>
</dbReference>
<dbReference type="RefSeq" id="WP_132379806.1">
    <property type="nucleotide sequence ID" value="NZ_SLZZ01000006.1"/>
</dbReference>
<evidence type="ECO:0000256" key="3">
    <source>
        <dbReference type="ARBA" id="ARBA00022801"/>
    </source>
</evidence>
<dbReference type="PANTHER" id="PTHR43806:SF11">
    <property type="entry name" value="CEREVISIN-RELATED"/>
    <property type="match status" value="1"/>
</dbReference>
<dbReference type="Pfam" id="PF00082">
    <property type="entry name" value="Peptidase_S8"/>
    <property type="match status" value="2"/>
</dbReference>
<gene>
    <name evidence="7" type="ORF">EDD59_10625</name>
</gene>
<dbReference type="Gene3D" id="3.40.50.200">
    <property type="entry name" value="Peptidase S8/S53 domain"/>
    <property type="match status" value="1"/>
</dbReference>
<dbReference type="OrthoDB" id="9762689at2"/>
<protein>
    <submittedName>
        <fullName evidence="7">Subtilase family protein</fullName>
    </submittedName>
</protein>
<dbReference type="InterPro" id="IPR022398">
    <property type="entry name" value="Peptidase_S8_His-AS"/>
</dbReference>
<name>A0A4V2US66_9FIRM</name>
<dbReference type="GO" id="GO:0004252">
    <property type="term" value="F:serine-type endopeptidase activity"/>
    <property type="evidence" value="ECO:0007669"/>
    <property type="project" value="UniProtKB-UniRule"/>
</dbReference>
<evidence type="ECO:0000256" key="1">
    <source>
        <dbReference type="ARBA" id="ARBA00011073"/>
    </source>
</evidence>
<feature type="domain" description="Peptidase S8/S53" evidence="6">
    <location>
        <begin position="435"/>
        <end position="555"/>
    </location>
</feature>
<dbReference type="PIRSF" id="PIRSF037894">
    <property type="entry name" value="Subtilisin_rel_CspABC"/>
    <property type="match status" value="1"/>
</dbReference>
<dbReference type="InterPro" id="IPR015500">
    <property type="entry name" value="Peptidase_S8_subtilisin-rel"/>
</dbReference>